<dbReference type="NCBIfam" id="TIGR00180">
    <property type="entry name" value="parB_part"/>
    <property type="match status" value="1"/>
</dbReference>
<dbReference type="Pfam" id="PF02195">
    <property type="entry name" value="ParB_N"/>
    <property type="match status" value="1"/>
</dbReference>
<reference evidence="6 7" key="2">
    <citation type="journal article" date="2011" name="Stand. Genomic Sci.">
        <title>Complete genome sequence of Isosphaera pallida type strain (IS1B).</title>
        <authorList>
            <consortium name="US DOE Joint Genome Institute (JGI-PGF)"/>
            <person name="Goker M."/>
            <person name="Cleland D."/>
            <person name="Saunders E."/>
            <person name="Lapidus A."/>
            <person name="Nolan M."/>
            <person name="Lucas S."/>
            <person name="Hammon N."/>
            <person name="Deshpande S."/>
            <person name="Cheng J.F."/>
            <person name="Tapia R."/>
            <person name="Han C."/>
            <person name="Goodwin L."/>
            <person name="Pitluck S."/>
            <person name="Liolios K."/>
            <person name="Pagani I."/>
            <person name="Ivanova N."/>
            <person name="Mavromatis K."/>
            <person name="Pati A."/>
            <person name="Chen A."/>
            <person name="Palaniappan K."/>
            <person name="Land M."/>
            <person name="Hauser L."/>
            <person name="Chang Y.J."/>
            <person name="Jeffries C.D."/>
            <person name="Detter J.C."/>
            <person name="Beck B."/>
            <person name="Woyke T."/>
            <person name="Bristow J."/>
            <person name="Eisen J.A."/>
            <person name="Markowitz V."/>
            <person name="Hugenholtz P."/>
            <person name="Kyrpides N.C."/>
            <person name="Klenk H.P."/>
        </authorList>
    </citation>
    <scope>NUCLEOTIDE SEQUENCE [LARGE SCALE GENOMIC DNA]</scope>
    <source>
        <strain evidence="7">ATCC 43644 / DSM 9630 / IS1B</strain>
    </source>
</reference>
<dbReference type="HOGENOM" id="CLU_023853_0_0_0"/>
<evidence type="ECO:0000313" key="7">
    <source>
        <dbReference type="Proteomes" id="UP000008631"/>
    </source>
</evidence>
<accession>E8R4R8</accession>
<dbReference type="InterPro" id="IPR003115">
    <property type="entry name" value="ParB_N"/>
</dbReference>
<feature type="domain" description="HTH cro/C1-type" evidence="5">
    <location>
        <begin position="138"/>
        <end position="166"/>
    </location>
</feature>
<evidence type="ECO:0000313" key="6">
    <source>
        <dbReference type="EMBL" id="ADV61664.1"/>
    </source>
</evidence>
<dbReference type="GO" id="GO:0005694">
    <property type="term" value="C:chromosome"/>
    <property type="evidence" value="ECO:0007669"/>
    <property type="project" value="TreeGrafter"/>
</dbReference>
<dbReference type="FunFam" id="3.90.1530.30:FF:000001">
    <property type="entry name" value="Chromosome partitioning protein ParB"/>
    <property type="match status" value="1"/>
</dbReference>
<dbReference type="EMBL" id="CP002353">
    <property type="protein sequence ID" value="ADV61664.1"/>
    <property type="molecule type" value="Genomic_DNA"/>
</dbReference>
<dbReference type="OrthoDB" id="9802051at2"/>
<dbReference type="InterPro" id="IPR041468">
    <property type="entry name" value="HTH_ParB/Spo0J"/>
</dbReference>
<dbReference type="FunFam" id="1.10.10.2830:FF:000001">
    <property type="entry name" value="Chromosome partitioning protein ParB"/>
    <property type="match status" value="1"/>
</dbReference>
<dbReference type="InParanoid" id="E8R4R8"/>
<feature type="region of interest" description="Disordered" evidence="4">
    <location>
        <begin position="226"/>
        <end position="251"/>
    </location>
</feature>
<evidence type="ECO:0000256" key="1">
    <source>
        <dbReference type="ARBA" id="ARBA00006295"/>
    </source>
</evidence>
<dbReference type="eggNOG" id="COG1475">
    <property type="taxonomic scope" value="Bacteria"/>
</dbReference>
<dbReference type="RefSeq" id="WP_013563953.1">
    <property type="nucleotide sequence ID" value="NC_014962.1"/>
</dbReference>
<proteinExistence type="inferred from homology"/>
<gene>
    <name evidence="6" type="ordered locus">Isop_1076</name>
</gene>
<sequence>MNRRRLGKGLDALLGHADGGAEPGSIDRSELIRIGLERIGPNPYQPRRDFPEEELRALADSIREHGVLQPILVRPDPDDPERYQLIAGERRLRACVLAQVFEVPARIMALDDRKVAELALVENLQREDLGPLEKAVAFRDYLAAHGCTQEELAKRLGLDRSTVANLIRLLDLPDSVAEWLRQRKLTQGHARALLALGDAEAIIAAAARVVEEGLSVRQTETLVSGGDPYAARATSGSSSASRRSNDPAERVVPSHFRDLETHLRQKFGTAVAVKPTGQGKGRIVIEFANEEEFARVSALIRDF</sequence>
<protein>
    <submittedName>
        <fullName evidence="6">ParB-like partition protein</fullName>
    </submittedName>
</protein>
<dbReference type="Gene3D" id="1.10.10.2830">
    <property type="match status" value="1"/>
</dbReference>
<reference key="1">
    <citation type="submission" date="2010-11" db="EMBL/GenBank/DDBJ databases">
        <title>The complete sequence of chromosome of Isophaera pallida ATCC 43644.</title>
        <authorList>
            <consortium name="US DOE Joint Genome Institute (JGI-PGF)"/>
            <person name="Lucas S."/>
            <person name="Copeland A."/>
            <person name="Lapidus A."/>
            <person name="Bruce D."/>
            <person name="Goodwin L."/>
            <person name="Pitluck S."/>
            <person name="Kyrpides N."/>
            <person name="Mavromatis K."/>
            <person name="Pagani I."/>
            <person name="Ivanova N."/>
            <person name="Saunders E."/>
            <person name="Brettin T."/>
            <person name="Detter J.C."/>
            <person name="Han C."/>
            <person name="Tapia R."/>
            <person name="Land M."/>
            <person name="Hauser L."/>
            <person name="Markowitz V."/>
            <person name="Cheng J.-F."/>
            <person name="Hugenholtz P."/>
            <person name="Woyke T."/>
            <person name="Wu D."/>
            <person name="Eisen J.A."/>
        </authorList>
    </citation>
    <scope>NUCLEOTIDE SEQUENCE</scope>
    <source>
        <strain>ATCC 43644</strain>
    </source>
</reference>
<dbReference type="Proteomes" id="UP000008631">
    <property type="component" value="Chromosome"/>
</dbReference>
<dbReference type="PANTHER" id="PTHR33375">
    <property type="entry name" value="CHROMOSOME-PARTITIONING PROTEIN PARB-RELATED"/>
    <property type="match status" value="1"/>
</dbReference>
<dbReference type="CDD" id="cd00093">
    <property type="entry name" value="HTH_XRE"/>
    <property type="match status" value="1"/>
</dbReference>
<dbReference type="InterPro" id="IPR001387">
    <property type="entry name" value="Cro/C1-type_HTH"/>
</dbReference>
<dbReference type="InterPro" id="IPR050336">
    <property type="entry name" value="Chromosome_partition/occlusion"/>
</dbReference>
<evidence type="ECO:0000256" key="4">
    <source>
        <dbReference type="SAM" id="MobiDB-lite"/>
    </source>
</evidence>
<dbReference type="InterPro" id="IPR004437">
    <property type="entry name" value="ParB/RepB/Spo0J"/>
</dbReference>
<dbReference type="InterPro" id="IPR057240">
    <property type="entry name" value="ParB_dimer_C"/>
</dbReference>
<evidence type="ECO:0000256" key="2">
    <source>
        <dbReference type="ARBA" id="ARBA00022829"/>
    </source>
</evidence>
<dbReference type="GO" id="GO:0045881">
    <property type="term" value="P:positive regulation of sporulation resulting in formation of a cellular spore"/>
    <property type="evidence" value="ECO:0007669"/>
    <property type="project" value="TreeGrafter"/>
</dbReference>
<evidence type="ECO:0000259" key="5">
    <source>
        <dbReference type="PROSITE" id="PS50943"/>
    </source>
</evidence>
<feature type="compositionally biased region" description="Low complexity" evidence="4">
    <location>
        <begin position="230"/>
        <end position="242"/>
    </location>
</feature>
<dbReference type="SUPFAM" id="SSF109709">
    <property type="entry name" value="KorB DNA-binding domain-like"/>
    <property type="match status" value="1"/>
</dbReference>
<dbReference type="InterPro" id="IPR036086">
    <property type="entry name" value="ParB/Sulfiredoxin_sf"/>
</dbReference>
<dbReference type="PROSITE" id="PS50943">
    <property type="entry name" value="HTH_CROC1"/>
    <property type="match status" value="1"/>
</dbReference>
<keyword evidence="2" id="KW-0159">Chromosome partition</keyword>
<dbReference type="SUPFAM" id="SSF110849">
    <property type="entry name" value="ParB/Sulfiredoxin"/>
    <property type="match status" value="1"/>
</dbReference>
<dbReference type="AlphaFoldDB" id="E8R4R8"/>
<keyword evidence="7" id="KW-1185">Reference proteome</keyword>
<dbReference type="KEGG" id="ipa:Isop_1076"/>
<name>E8R4R8_ISOPI</name>
<dbReference type="CDD" id="cd16393">
    <property type="entry name" value="SPO0J_N"/>
    <property type="match status" value="1"/>
</dbReference>
<dbReference type="GO" id="GO:0003677">
    <property type="term" value="F:DNA binding"/>
    <property type="evidence" value="ECO:0007669"/>
    <property type="project" value="UniProtKB-KW"/>
</dbReference>
<dbReference type="SMART" id="SM00470">
    <property type="entry name" value="ParB"/>
    <property type="match status" value="1"/>
</dbReference>
<dbReference type="GO" id="GO:0007059">
    <property type="term" value="P:chromosome segregation"/>
    <property type="evidence" value="ECO:0007669"/>
    <property type="project" value="UniProtKB-KW"/>
</dbReference>
<dbReference type="Pfam" id="PF23552">
    <property type="entry name" value="ParB_C"/>
    <property type="match status" value="1"/>
</dbReference>
<evidence type="ECO:0000256" key="3">
    <source>
        <dbReference type="ARBA" id="ARBA00023125"/>
    </source>
</evidence>
<dbReference type="PANTHER" id="PTHR33375:SF1">
    <property type="entry name" value="CHROMOSOME-PARTITIONING PROTEIN PARB-RELATED"/>
    <property type="match status" value="1"/>
</dbReference>
<comment type="similarity">
    <text evidence="1">Belongs to the ParB family.</text>
</comment>
<organism evidence="6 7">
    <name type="scientific">Isosphaera pallida (strain ATCC 43644 / DSM 9630 / IS1B)</name>
    <dbReference type="NCBI Taxonomy" id="575540"/>
    <lineage>
        <taxon>Bacteria</taxon>
        <taxon>Pseudomonadati</taxon>
        <taxon>Planctomycetota</taxon>
        <taxon>Planctomycetia</taxon>
        <taxon>Isosphaerales</taxon>
        <taxon>Isosphaeraceae</taxon>
        <taxon>Isosphaera</taxon>
    </lineage>
</organism>
<keyword evidence="3" id="KW-0238">DNA-binding</keyword>
<dbReference type="Gene3D" id="3.90.1530.30">
    <property type="match status" value="1"/>
</dbReference>
<dbReference type="STRING" id="575540.Isop_1076"/>
<dbReference type="Pfam" id="PF17762">
    <property type="entry name" value="HTH_ParB"/>
    <property type="match status" value="1"/>
</dbReference>